<dbReference type="AlphaFoldDB" id="A0A3Q9F4C3"/>
<evidence type="ECO:0000313" key="2">
    <source>
        <dbReference type="EMBL" id="AZQ42679.1"/>
    </source>
</evidence>
<dbReference type="EMBL" id="CP034543">
    <property type="protein sequence ID" value="AZQ42679.1"/>
    <property type="molecule type" value="Genomic_DNA"/>
</dbReference>
<dbReference type="RefSeq" id="WP_022526963.1">
    <property type="nucleotide sequence ID" value="NZ_CP034543.1"/>
</dbReference>
<evidence type="ECO:0000313" key="3">
    <source>
        <dbReference type="Proteomes" id="UP000272924"/>
    </source>
</evidence>
<accession>A0A3Q9F4C3</accession>
<feature type="compositionally biased region" description="Low complexity" evidence="1">
    <location>
        <begin position="139"/>
        <end position="158"/>
    </location>
</feature>
<dbReference type="Proteomes" id="UP000272924">
    <property type="component" value="Chromosome"/>
</dbReference>
<name>A0A3Q9F4C3_9STRE</name>
<protein>
    <submittedName>
        <fullName evidence="2">Uncharacterized protein</fullName>
    </submittedName>
</protein>
<feature type="region of interest" description="Disordered" evidence="1">
    <location>
        <begin position="82"/>
        <end position="158"/>
    </location>
</feature>
<organism evidence="2 3">
    <name type="scientific">Streptococcus periodonticum</name>
    <dbReference type="NCBI Taxonomy" id="2490633"/>
    <lineage>
        <taxon>Bacteria</taxon>
        <taxon>Bacillati</taxon>
        <taxon>Bacillota</taxon>
        <taxon>Bacilli</taxon>
        <taxon>Lactobacillales</taxon>
        <taxon>Streptococcaceae</taxon>
        <taxon>Streptococcus</taxon>
    </lineage>
</organism>
<dbReference type="KEGG" id="spei:EHW89_06885"/>
<keyword evidence="3" id="KW-1185">Reference proteome</keyword>
<proteinExistence type="predicted"/>
<feature type="compositionally biased region" description="Basic and acidic residues" evidence="1">
    <location>
        <begin position="82"/>
        <end position="138"/>
    </location>
</feature>
<reference evidence="3" key="1">
    <citation type="submission" date="2018-12" db="EMBL/GenBank/DDBJ databases">
        <title>Genome sequencing of Streptococcus sp. KCOM 2412 (= ChDC F135).</title>
        <authorList>
            <person name="Kook J.-K."/>
            <person name="Park S.-N."/>
            <person name="Lim Y.K."/>
        </authorList>
    </citation>
    <scope>NUCLEOTIDE SEQUENCE [LARGE SCALE GENOMIC DNA]</scope>
    <source>
        <strain evidence="3">KCOM 2412</strain>
    </source>
</reference>
<evidence type="ECO:0000256" key="1">
    <source>
        <dbReference type="SAM" id="MobiDB-lite"/>
    </source>
</evidence>
<sequence length="209" mass="24219">MKRFFSVAFFKDKKNIAILALIVLLLVSFSTKGNQRENGEEYKVQIQKLTKSNEEVTKDYKALKNEFDSYKKENEQYIALGKKEEKAKKEKAAEEKKKKEEEARKKAEKAKQEKETAEKVAKEQEIARQAEEKRKQEEAAAAQAQQQQEAATVQEAQQQERTVYVARNGTAEVYWYSIDNMPRNTRFDRVVTMTEADAINAGKRHTSKE</sequence>
<gene>
    <name evidence="2" type="ORF">EHW89_06885</name>
</gene>